<reference evidence="3" key="2">
    <citation type="submission" date="2015-01" db="EMBL/GenBank/DDBJ databases">
        <title>Evolutionary Origins and Diversification of the Mycorrhizal Mutualists.</title>
        <authorList>
            <consortium name="DOE Joint Genome Institute"/>
            <consortium name="Mycorrhizal Genomics Consortium"/>
            <person name="Kohler A."/>
            <person name="Kuo A."/>
            <person name="Nagy L.G."/>
            <person name="Floudas D."/>
            <person name="Copeland A."/>
            <person name="Barry K.W."/>
            <person name="Cichocki N."/>
            <person name="Veneault-Fourrey C."/>
            <person name="LaButti K."/>
            <person name="Lindquist E.A."/>
            <person name="Lipzen A."/>
            <person name="Lundell T."/>
            <person name="Morin E."/>
            <person name="Murat C."/>
            <person name="Riley R."/>
            <person name="Ohm R."/>
            <person name="Sun H."/>
            <person name="Tunlid A."/>
            <person name="Henrissat B."/>
            <person name="Grigoriev I.V."/>
            <person name="Hibbett D.S."/>
            <person name="Martin F."/>
        </authorList>
    </citation>
    <scope>NUCLEOTIDE SEQUENCE [LARGE SCALE GENOMIC DNA]</scope>
    <source>
        <strain evidence="3">h7</strain>
    </source>
</reference>
<dbReference type="AlphaFoldDB" id="A0A0C3C6D2"/>
<dbReference type="Proteomes" id="UP000053424">
    <property type="component" value="Unassembled WGS sequence"/>
</dbReference>
<evidence type="ECO:0000313" key="3">
    <source>
        <dbReference type="Proteomes" id="UP000053424"/>
    </source>
</evidence>
<keyword evidence="3" id="KW-1185">Reference proteome</keyword>
<feature type="region of interest" description="Disordered" evidence="1">
    <location>
        <begin position="80"/>
        <end position="118"/>
    </location>
</feature>
<dbReference type="OrthoDB" id="3121629at2759"/>
<evidence type="ECO:0000256" key="1">
    <source>
        <dbReference type="SAM" id="MobiDB-lite"/>
    </source>
</evidence>
<accession>A0A0C3C6D2</accession>
<sequence length="164" mass="17611">MSLSRIPLPSIALVLTSDHAALPSRPSVIKVEFDPLQTIYPTSSGSRVSDPVDPQIDPTGVQHDNQPIVDERFFFSAVNDSSTNVGHSDNGQLDDESDAQTTLAEGRPSTSHGSASKGFVNGDITLKGNVLAFANTIRGLLFQFKFKSSQMNKSAQITAHVIDE</sequence>
<evidence type="ECO:0000313" key="2">
    <source>
        <dbReference type="EMBL" id="KIM39131.1"/>
    </source>
</evidence>
<reference evidence="2 3" key="1">
    <citation type="submission" date="2014-04" db="EMBL/GenBank/DDBJ databases">
        <authorList>
            <consortium name="DOE Joint Genome Institute"/>
            <person name="Kuo A."/>
            <person name="Gay G."/>
            <person name="Dore J."/>
            <person name="Kohler A."/>
            <person name="Nagy L.G."/>
            <person name="Floudas D."/>
            <person name="Copeland A."/>
            <person name="Barry K.W."/>
            <person name="Cichocki N."/>
            <person name="Veneault-Fourrey C."/>
            <person name="LaButti K."/>
            <person name="Lindquist E.A."/>
            <person name="Lipzen A."/>
            <person name="Lundell T."/>
            <person name="Morin E."/>
            <person name="Murat C."/>
            <person name="Sun H."/>
            <person name="Tunlid A."/>
            <person name="Henrissat B."/>
            <person name="Grigoriev I.V."/>
            <person name="Hibbett D.S."/>
            <person name="Martin F."/>
            <person name="Nordberg H.P."/>
            <person name="Cantor M.N."/>
            <person name="Hua S.X."/>
        </authorList>
    </citation>
    <scope>NUCLEOTIDE SEQUENCE [LARGE SCALE GENOMIC DNA]</scope>
    <source>
        <strain evidence="3">h7</strain>
    </source>
</reference>
<feature type="compositionally biased region" description="Polar residues" evidence="1">
    <location>
        <begin position="99"/>
        <end position="114"/>
    </location>
</feature>
<dbReference type="HOGENOM" id="CLU_1704344_0_0_1"/>
<organism evidence="2 3">
    <name type="scientific">Hebeloma cylindrosporum</name>
    <dbReference type="NCBI Taxonomy" id="76867"/>
    <lineage>
        <taxon>Eukaryota</taxon>
        <taxon>Fungi</taxon>
        <taxon>Dikarya</taxon>
        <taxon>Basidiomycota</taxon>
        <taxon>Agaricomycotina</taxon>
        <taxon>Agaricomycetes</taxon>
        <taxon>Agaricomycetidae</taxon>
        <taxon>Agaricales</taxon>
        <taxon>Agaricineae</taxon>
        <taxon>Hymenogastraceae</taxon>
        <taxon>Hebeloma</taxon>
    </lineage>
</organism>
<proteinExistence type="predicted"/>
<dbReference type="EMBL" id="KN831787">
    <property type="protein sequence ID" value="KIM39131.1"/>
    <property type="molecule type" value="Genomic_DNA"/>
</dbReference>
<protein>
    <submittedName>
        <fullName evidence="2">Uncharacterized protein</fullName>
    </submittedName>
</protein>
<name>A0A0C3C6D2_HEBCY</name>
<feature type="compositionally biased region" description="Polar residues" evidence="1">
    <location>
        <begin position="80"/>
        <end position="91"/>
    </location>
</feature>
<gene>
    <name evidence="2" type="ORF">M413DRAFT_447470</name>
</gene>